<keyword evidence="4 8" id="KW-0853">WD repeat</keyword>
<name>A0A9D4JCB9_DREPO</name>
<feature type="repeat" description="WD" evidence="8">
    <location>
        <begin position="289"/>
        <end position="321"/>
    </location>
</feature>
<evidence type="ECO:0000256" key="5">
    <source>
        <dbReference type="ARBA" id="ARBA00022701"/>
    </source>
</evidence>
<reference evidence="11" key="1">
    <citation type="journal article" date="2019" name="bioRxiv">
        <title>The Genome of the Zebra Mussel, Dreissena polymorpha: A Resource for Invasive Species Research.</title>
        <authorList>
            <person name="McCartney M.A."/>
            <person name="Auch B."/>
            <person name="Kono T."/>
            <person name="Mallez S."/>
            <person name="Zhang Y."/>
            <person name="Obille A."/>
            <person name="Becker A."/>
            <person name="Abrahante J.E."/>
            <person name="Garbe J."/>
            <person name="Badalamenti J.P."/>
            <person name="Herman A."/>
            <person name="Mangelson H."/>
            <person name="Liachko I."/>
            <person name="Sullivan S."/>
            <person name="Sone E.D."/>
            <person name="Koren S."/>
            <person name="Silverstein K.A.T."/>
            <person name="Beckman K.B."/>
            <person name="Gohl D.M."/>
        </authorList>
    </citation>
    <scope>NUCLEOTIDE SEQUENCE</scope>
    <source>
        <strain evidence="11">Duluth1</strain>
        <tissue evidence="11">Whole animal</tissue>
    </source>
</reference>
<dbReference type="PROSITE" id="PS50082">
    <property type="entry name" value="WD_REPEATS_2"/>
    <property type="match status" value="4"/>
</dbReference>
<evidence type="ECO:0000313" key="12">
    <source>
        <dbReference type="Proteomes" id="UP000828390"/>
    </source>
</evidence>
<dbReference type="SUPFAM" id="SSF50998">
    <property type="entry name" value="Quinoprotein alcohol dehydrogenase-like"/>
    <property type="match status" value="1"/>
</dbReference>
<dbReference type="SMART" id="SM00320">
    <property type="entry name" value="WD40"/>
    <property type="match status" value="10"/>
</dbReference>
<dbReference type="InterPro" id="IPR015943">
    <property type="entry name" value="WD40/YVTN_repeat-like_dom_sf"/>
</dbReference>
<evidence type="ECO:0000313" key="11">
    <source>
        <dbReference type="EMBL" id="KAH3803298.1"/>
    </source>
</evidence>
<keyword evidence="7" id="KW-0206">Cytoskeleton</keyword>
<dbReference type="EMBL" id="JAIWYP010000007">
    <property type="protein sequence ID" value="KAH3803298.1"/>
    <property type="molecule type" value="Genomic_DNA"/>
</dbReference>
<dbReference type="InterPro" id="IPR036322">
    <property type="entry name" value="WD40_repeat_dom_sf"/>
</dbReference>
<feature type="domain" description="EML-like second beta-propeller" evidence="10">
    <location>
        <begin position="376"/>
        <end position="644"/>
    </location>
</feature>
<evidence type="ECO:0008006" key="13">
    <source>
        <dbReference type="Google" id="ProtNLM"/>
    </source>
</evidence>
<dbReference type="InterPro" id="IPR001680">
    <property type="entry name" value="WD40_rpt"/>
</dbReference>
<dbReference type="Pfam" id="PF23414">
    <property type="entry name" value="Beta-prop_EML_2"/>
    <property type="match status" value="1"/>
</dbReference>
<dbReference type="InterPro" id="IPR050630">
    <property type="entry name" value="WD_repeat_EMAP"/>
</dbReference>
<dbReference type="InterPro" id="IPR011047">
    <property type="entry name" value="Quinoprotein_ADH-like_sf"/>
</dbReference>
<sequence length="649" mass="72016">MQRNKRNEPPAWNSEEKFLKIYLKGRPVPLCAPTNIEDEGPYDVKAPQDPPAQQLKLEWVYGYRGGDCMSNLYTIATGEVIYFSAAVVVLHNFAEQTQRHYTEHNNDVKSLAIHPDQVKVATGQVTGHEKKGKAHVRVWESINLTTLHVIGEGEFQRNVCCVSFSPVDGNNLLAVDESNEHILSVWDVSRDNKFSKITDCKSSNDPVTQCAFHPKEENQIVCCGKSQITFWTLEGERLSKKGGIFGKNEKPKSVHCFSFTENGDVVSGDSSGNIYVWEKGTNKISKAIPNAHDGDVFSICCSRDGTILSGGGTDRKIIQWDAEFNKTGIPVEFGAVRMISQKPDNMILVGTIRNCILQGNMDLNVSPVVEGHKEELWGLDVSPSQSQFLTCGYDKHVYLWDAQTRSVVWRKEISDPARCCCVHPSLPIAVVGLQTGKWLALDLNTQEIVAENSDGTDQRDCMQFSPDGKMLAVGGHDNCIFIYEVSDDGKGYQNVGTCSGHSSFVTHIDWSEDGEILRSNSGDYEVLYWYPKTCGQEIFRDAVRDRAWATQNCTLSFQSAGIWPIDADGTDVNNCAVSHDKKLLVSADDFGKVNLYAFPSIHPKATGNSYQGHSSHVTMAKFLCDDSRVISTGGKDETVMQWQVVAKLT</sequence>
<accession>A0A9D4JCB9</accession>
<evidence type="ECO:0000256" key="1">
    <source>
        <dbReference type="ARBA" id="ARBA00004245"/>
    </source>
</evidence>
<comment type="subcellular location">
    <subcellularLocation>
        <location evidence="1">Cytoplasm</location>
        <location evidence="1">Cytoskeleton</location>
    </subcellularLocation>
</comment>
<keyword evidence="5" id="KW-0493">Microtubule</keyword>
<dbReference type="Gene3D" id="2.130.10.10">
    <property type="entry name" value="YVTN repeat-like/Quinoprotein amine dehydrogenase"/>
    <property type="match status" value="2"/>
</dbReference>
<evidence type="ECO:0000256" key="2">
    <source>
        <dbReference type="ARBA" id="ARBA00006489"/>
    </source>
</evidence>
<dbReference type="SUPFAM" id="SSF50978">
    <property type="entry name" value="WD40 repeat-like"/>
    <property type="match status" value="1"/>
</dbReference>
<evidence type="ECO:0000256" key="6">
    <source>
        <dbReference type="ARBA" id="ARBA00022737"/>
    </source>
</evidence>
<dbReference type="InterPro" id="IPR055439">
    <property type="entry name" value="Beta-prop_EML_1st"/>
</dbReference>
<feature type="domain" description="EML-like first beta-propeller" evidence="9">
    <location>
        <begin position="97"/>
        <end position="359"/>
    </location>
</feature>
<dbReference type="Pfam" id="PF23409">
    <property type="entry name" value="Beta-prop_EML"/>
    <property type="match status" value="1"/>
</dbReference>
<feature type="repeat" description="WD" evidence="8">
    <location>
        <begin position="369"/>
        <end position="410"/>
    </location>
</feature>
<evidence type="ECO:0000259" key="10">
    <source>
        <dbReference type="Pfam" id="PF23414"/>
    </source>
</evidence>
<keyword evidence="6" id="KW-0677">Repeat</keyword>
<dbReference type="Proteomes" id="UP000828390">
    <property type="component" value="Unassembled WGS sequence"/>
</dbReference>
<feature type="repeat" description="WD" evidence="8">
    <location>
        <begin position="498"/>
        <end position="529"/>
    </location>
</feature>
<dbReference type="PANTHER" id="PTHR13720:SF50">
    <property type="entry name" value="ECHINODERM MICROTUBULE-ASSOCIATED PROTEIN-LIKE 2"/>
    <property type="match status" value="1"/>
</dbReference>
<keyword evidence="12" id="KW-1185">Reference proteome</keyword>
<comment type="caution">
    <text evidence="11">The sequence shown here is derived from an EMBL/GenBank/DDBJ whole genome shotgun (WGS) entry which is preliminary data.</text>
</comment>
<reference evidence="11" key="2">
    <citation type="submission" date="2020-11" db="EMBL/GenBank/DDBJ databases">
        <authorList>
            <person name="McCartney M.A."/>
            <person name="Auch B."/>
            <person name="Kono T."/>
            <person name="Mallez S."/>
            <person name="Becker A."/>
            <person name="Gohl D.M."/>
            <person name="Silverstein K.A.T."/>
            <person name="Koren S."/>
            <person name="Bechman K.B."/>
            <person name="Herman A."/>
            <person name="Abrahante J.E."/>
            <person name="Garbe J."/>
        </authorList>
    </citation>
    <scope>NUCLEOTIDE SEQUENCE</scope>
    <source>
        <strain evidence="11">Duluth1</strain>
        <tissue evidence="11">Whole animal</tissue>
    </source>
</reference>
<dbReference type="GO" id="GO:0005874">
    <property type="term" value="C:microtubule"/>
    <property type="evidence" value="ECO:0007669"/>
    <property type="project" value="UniProtKB-KW"/>
</dbReference>
<gene>
    <name evidence="11" type="ORF">DPMN_157002</name>
</gene>
<dbReference type="PROSITE" id="PS50294">
    <property type="entry name" value="WD_REPEATS_REGION"/>
    <property type="match status" value="3"/>
</dbReference>
<dbReference type="InterPro" id="IPR055442">
    <property type="entry name" value="Beta-prop_EML-like_2nd"/>
</dbReference>
<dbReference type="PANTHER" id="PTHR13720">
    <property type="entry name" value="WD-40 REPEAT PROTEIN"/>
    <property type="match status" value="1"/>
</dbReference>
<dbReference type="GO" id="GO:0008017">
    <property type="term" value="F:microtubule binding"/>
    <property type="evidence" value="ECO:0007669"/>
    <property type="project" value="TreeGrafter"/>
</dbReference>
<organism evidence="11 12">
    <name type="scientific">Dreissena polymorpha</name>
    <name type="common">Zebra mussel</name>
    <name type="synonym">Mytilus polymorpha</name>
    <dbReference type="NCBI Taxonomy" id="45954"/>
    <lineage>
        <taxon>Eukaryota</taxon>
        <taxon>Metazoa</taxon>
        <taxon>Spiralia</taxon>
        <taxon>Lophotrochozoa</taxon>
        <taxon>Mollusca</taxon>
        <taxon>Bivalvia</taxon>
        <taxon>Autobranchia</taxon>
        <taxon>Heteroconchia</taxon>
        <taxon>Euheterodonta</taxon>
        <taxon>Imparidentia</taxon>
        <taxon>Neoheterodontei</taxon>
        <taxon>Myida</taxon>
        <taxon>Dreissenoidea</taxon>
        <taxon>Dreissenidae</taxon>
        <taxon>Dreissena</taxon>
    </lineage>
</organism>
<proteinExistence type="inferred from homology"/>
<comment type="similarity">
    <text evidence="2">Belongs to the WD repeat EMAP family.</text>
</comment>
<dbReference type="FunFam" id="2.130.10.10:FF:000005">
    <property type="entry name" value="Putative echinoderm microtubule-associated protein-like 1"/>
    <property type="match status" value="1"/>
</dbReference>
<keyword evidence="3" id="KW-0963">Cytoplasm</keyword>
<dbReference type="Pfam" id="PF03451">
    <property type="entry name" value="HELP"/>
    <property type="match status" value="1"/>
</dbReference>
<evidence type="ECO:0000256" key="4">
    <source>
        <dbReference type="ARBA" id="ARBA00022574"/>
    </source>
</evidence>
<feature type="repeat" description="WD" evidence="8">
    <location>
        <begin position="610"/>
        <end position="649"/>
    </location>
</feature>
<dbReference type="SUPFAM" id="SSF50960">
    <property type="entry name" value="TolB, C-terminal domain"/>
    <property type="match status" value="1"/>
</dbReference>
<dbReference type="InterPro" id="IPR005108">
    <property type="entry name" value="HELP"/>
</dbReference>
<dbReference type="GO" id="GO:0072686">
    <property type="term" value="C:mitotic spindle"/>
    <property type="evidence" value="ECO:0007669"/>
    <property type="project" value="TreeGrafter"/>
</dbReference>
<dbReference type="GO" id="GO:0000226">
    <property type="term" value="P:microtubule cytoskeleton organization"/>
    <property type="evidence" value="ECO:0007669"/>
    <property type="project" value="TreeGrafter"/>
</dbReference>
<evidence type="ECO:0000256" key="3">
    <source>
        <dbReference type="ARBA" id="ARBA00022490"/>
    </source>
</evidence>
<evidence type="ECO:0000259" key="9">
    <source>
        <dbReference type="Pfam" id="PF23409"/>
    </source>
</evidence>
<evidence type="ECO:0000256" key="7">
    <source>
        <dbReference type="ARBA" id="ARBA00023212"/>
    </source>
</evidence>
<dbReference type="AlphaFoldDB" id="A0A9D4JCB9"/>
<evidence type="ECO:0000256" key="8">
    <source>
        <dbReference type="PROSITE-ProRule" id="PRU00221"/>
    </source>
</evidence>
<protein>
    <recommendedName>
        <fullName evidence="13">Echinoderm microtubule-associated protein-like 2</fullName>
    </recommendedName>
</protein>